<dbReference type="InterPro" id="IPR041255">
    <property type="entry name" value="LpxI_N"/>
</dbReference>
<dbReference type="InterPro" id="IPR053174">
    <property type="entry name" value="LpxI"/>
</dbReference>
<dbReference type="Gene3D" id="3.40.50.20">
    <property type="match status" value="1"/>
</dbReference>
<evidence type="ECO:0000313" key="3">
    <source>
        <dbReference type="EMBL" id="MVA97884.1"/>
    </source>
</evidence>
<gene>
    <name evidence="3" type="ORF">GN330_11570</name>
</gene>
<dbReference type="Proteomes" id="UP000463224">
    <property type="component" value="Unassembled WGS sequence"/>
</dbReference>
<evidence type="ECO:0000313" key="4">
    <source>
        <dbReference type="Proteomes" id="UP000463224"/>
    </source>
</evidence>
<protein>
    <submittedName>
        <fullName evidence="3">DUF1009 domain-containing protein</fullName>
    </submittedName>
</protein>
<dbReference type="Pfam" id="PF17930">
    <property type="entry name" value="LpxI_N"/>
    <property type="match status" value="1"/>
</dbReference>
<keyword evidence="4" id="KW-1185">Reference proteome</keyword>
<dbReference type="Pfam" id="PF06230">
    <property type="entry name" value="LpxI_C"/>
    <property type="match status" value="1"/>
</dbReference>
<sequence length="293" mass="30473">MSTSETIDTDGRDRRIAIIAGGGRLPADLAAGLAERGQNPFVVIAGGEVQPGSELWRYEHEVIELEEFGRLAEVLKKAGASHVVLAGAIERRPALSRLKWTLDLIAILPRVVASLGRGDDGILRGIVGFLEARGFTVMGAHEILPDLVATTATLTRARPTAKDRVDIAAALAAARAIGALDIGQAAIAIGGRVVALEGIEGTDGLLARTGQLRSHGRIAASSRGVLVKCAKPGQELRADLPTIGPNSVEGAHAAGLVGIAVEAGNSIILDQKRVIEVADRLGLFVTGVDGRQQ</sequence>
<organism evidence="3 4">
    <name type="scientific">Nitratireductor arenosus</name>
    <dbReference type="NCBI Taxonomy" id="2682096"/>
    <lineage>
        <taxon>Bacteria</taxon>
        <taxon>Pseudomonadati</taxon>
        <taxon>Pseudomonadota</taxon>
        <taxon>Alphaproteobacteria</taxon>
        <taxon>Hyphomicrobiales</taxon>
        <taxon>Phyllobacteriaceae</taxon>
        <taxon>Nitratireductor</taxon>
    </lineage>
</organism>
<evidence type="ECO:0000259" key="1">
    <source>
        <dbReference type="Pfam" id="PF06230"/>
    </source>
</evidence>
<reference evidence="3 4" key="1">
    <citation type="submission" date="2019-12" db="EMBL/GenBank/DDBJ databases">
        <title>Nitratireductor arenosus sp. nov., Isolated from sea sand, Jeju island, South Korea.</title>
        <authorList>
            <person name="Kim W."/>
        </authorList>
    </citation>
    <scope>NUCLEOTIDE SEQUENCE [LARGE SCALE GENOMIC DNA]</scope>
    <source>
        <strain evidence="3 4">CAU 1489</strain>
    </source>
</reference>
<proteinExistence type="predicted"/>
<dbReference type="PANTHER" id="PTHR39962:SF1">
    <property type="entry name" value="LPXI FAMILY PROTEIN"/>
    <property type="match status" value="1"/>
</dbReference>
<dbReference type="InterPro" id="IPR043167">
    <property type="entry name" value="LpxI_C_sf"/>
</dbReference>
<feature type="domain" description="LpxI N-terminal" evidence="2">
    <location>
        <begin position="15"/>
        <end position="147"/>
    </location>
</feature>
<feature type="domain" description="LpxI C-terminal" evidence="1">
    <location>
        <begin position="152"/>
        <end position="285"/>
    </location>
</feature>
<dbReference type="AlphaFoldDB" id="A0A844QGY7"/>
<dbReference type="EMBL" id="WPHG01000002">
    <property type="protein sequence ID" value="MVA97884.1"/>
    <property type="molecule type" value="Genomic_DNA"/>
</dbReference>
<accession>A0A844QGY7</accession>
<dbReference type="PANTHER" id="PTHR39962">
    <property type="entry name" value="BLL4848 PROTEIN"/>
    <property type="match status" value="1"/>
</dbReference>
<evidence type="ECO:0000259" key="2">
    <source>
        <dbReference type="Pfam" id="PF17930"/>
    </source>
</evidence>
<name>A0A844QGY7_9HYPH</name>
<dbReference type="Gene3D" id="3.40.140.80">
    <property type="match status" value="1"/>
</dbReference>
<comment type="caution">
    <text evidence="3">The sequence shown here is derived from an EMBL/GenBank/DDBJ whole genome shotgun (WGS) entry which is preliminary data.</text>
</comment>
<dbReference type="InterPro" id="IPR010415">
    <property type="entry name" value="LpxI_C"/>
</dbReference>
<dbReference type="RefSeq" id="WP_156712789.1">
    <property type="nucleotide sequence ID" value="NZ_WPHG01000002.1"/>
</dbReference>